<dbReference type="Proteomes" id="UP001161247">
    <property type="component" value="Chromosome 1"/>
</dbReference>
<dbReference type="Pfam" id="PF00407">
    <property type="entry name" value="Bet_v_1"/>
    <property type="match status" value="1"/>
</dbReference>
<dbReference type="InterPro" id="IPR051761">
    <property type="entry name" value="MLP-like_ligand-binding"/>
</dbReference>
<dbReference type="CDD" id="cd07816">
    <property type="entry name" value="Bet_v1-like"/>
    <property type="match status" value="1"/>
</dbReference>
<gene>
    <name evidence="2" type="ORF">OLC1_LOCUS3451</name>
</gene>
<dbReference type="SMART" id="SM01037">
    <property type="entry name" value="Bet_v_1"/>
    <property type="match status" value="1"/>
</dbReference>
<proteinExistence type="predicted"/>
<dbReference type="AlphaFoldDB" id="A0AAV1C982"/>
<evidence type="ECO:0000259" key="1">
    <source>
        <dbReference type="SMART" id="SM01037"/>
    </source>
</evidence>
<dbReference type="Gene3D" id="3.30.530.20">
    <property type="match status" value="1"/>
</dbReference>
<dbReference type="GO" id="GO:0006952">
    <property type="term" value="P:defense response"/>
    <property type="evidence" value="ECO:0007669"/>
    <property type="project" value="InterPro"/>
</dbReference>
<reference evidence="2" key="1">
    <citation type="submission" date="2023-03" db="EMBL/GenBank/DDBJ databases">
        <authorList>
            <person name="Julca I."/>
        </authorList>
    </citation>
    <scope>NUCLEOTIDE SEQUENCE</scope>
</reference>
<dbReference type="PANTHER" id="PTHR31907">
    <property type="entry name" value="MLP-LIKE PROTEIN 423"/>
    <property type="match status" value="1"/>
</dbReference>
<evidence type="ECO:0000313" key="2">
    <source>
        <dbReference type="EMBL" id="CAI9091553.1"/>
    </source>
</evidence>
<accession>A0AAV1C982</accession>
<protein>
    <submittedName>
        <fullName evidence="2">OLC1v1026613C1</fullName>
    </submittedName>
</protein>
<sequence length="152" mass="17366">MSTPMKTMTSSIEINLDGDVLHEIFRDRPHNLATICPSFVEGFELHDGEWGKAGTVFFFKFNHDGQKLTAKEVVEAIDDAKKSMTTRVIEGDILALYKTFVISYEVDQVGENKHLVTWTFQYEKVNESIPEPDSLMDFCLNATKEIEAYHLK</sequence>
<dbReference type="EMBL" id="OX459118">
    <property type="protein sequence ID" value="CAI9091553.1"/>
    <property type="molecule type" value="Genomic_DNA"/>
</dbReference>
<keyword evidence="3" id="KW-1185">Reference proteome</keyword>
<dbReference type="InterPro" id="IPR023393">
    <property type="entry name" value="START-like_dom_sf"/>
</dbReference>
<feature type="domain" description="Bet v I/Major latex protein" evidence="1">
    <location>
        <begin position="3"/>
        <end position="152"/>
    </location>
</feature>
<name>A0AAV1C982_OLDCO</name>
<dbReference type="InterPro" id="IPR000916">
    <property type="entry name" value="Bet_v_I/MLP"/>
</dbReference>
<dbReference type="SUPFAM" id="SSF55961">
    <property type="entry name" value="Bet v1-like"/>
    <property type="match status" value="1"/>
</dbReference>
<evidence type="ECO:0000313" key="3">
    <source>
        <dbReference type="Proteomes" id="UP001161247"/>
    </source>
</evidence>
<organism evidence="2 3">
    <name type="scientific">Oldenlandia corymbosa var. corymbosa</name>
    <dbReference type="NCBI Taxonomy" id="529605"/>
    <lineage>
        <taxon>Eukaryota</taxon>
        <taxon>Viridiplantae</taxon>
        <taxon>Streptophyta</taxon>
        <taxon>Embryophyta</taxon>
        <taxon>Tracheophyta</taxon>
        <taxon>Spermatophyta</taxon>
        <taxon>Magnoliopsida</taxon>
        <taxon>eudicotyledons</taxon>
        <taxon>Gunneridae</taxon>
        <taxon>Pentapetalae</taxon>
        <taxon>asterids</taxon>
        <taxon>lamiids</taxon>
        <taxon>Gentianales</taxon>
        <taxon>Rubiaceae</taxon>
        <taxon>Rubioideae</taxon>
        <taxon>Spermacoceae</taxon>
        <taxon>Hedyotis-Oldenlandia complex</taxon>
        <taxon>Oldenlandia</taxon>
    </lineage>
</organism>